<name>A0A0F4LQD8_9LACO</name>
<dbReference type="GO" id="GO:0050567">
    <property type="term" value="F:glutaminyl-tRNA synthase (glutamine-hydrolyzing) activity"/>
    <property type="evidence" value="ECO:0007669"/>
    <property type="project" value="UniProtKB-UniRule"/>
</dbReference>
<evidence type="ECO:0000259" key="9">
    <source>
        <dbReference type="Pfam" id="PF01425"/>
    </source>
</evidence>
<comment type="caution">
    <text evidence="10">The sequence shown here is derived from an EMBL/GenBank/DDBJ whole genome shotgun (WGS) entry which is preliminary data.</text>
</comment>
<reference evidence="10 11" key="1">
    <citation type="submission" date="2015-01" db="EMBL/GenBank/DDBJ databases">
        <title>Comparative genomics of the lactic acid bacteria isolated from the honey bee gut.</title>
        <authorList>
            <person name="Ellegaard K.M."/>
            <person name="Tamarit D."/>
            <person name="Javelind E."/>
            <person name="Olofsson T."/>
            <person name="Andersson S.G."/>
            <person name="Vasquez A."/>
        </authorList>
    </citation>
    <scope>NUCLEOTIDE SEQUENCE [LARGE SCALE GENOMIC DNA]</scope>
    <source>
        <strain evidence="10 11">Bin4</strain>
    </source>
</reference>
<evidence type="ECO:0000256" key="7">
    <source>
        <dbReference type="ARBA" id="ARBA00047407"/>
    </source>
</evidence>
<dbReference type="InterPro" id="IPR036928">
    <property type="entry name" value="AS_sf"/>
</dbReference>
<dbReference type="PANTHER" id="PTHR11895">
    <property type="entry name" value="TRANSAMIDASE"/>
    <property type="match status" value="1"/>
</dbReference>
<dbReference type="Gene3D" id="3.90.1300.10">
    <property type="entry name" value="Amidase signature (AS) domain"/>
    <property type="match status" value="1"/>
</dbReference>
<dbReference type="AlphaFoldDB" id="A0A0F4LQD8"/>
<evidence type="ECO:0000256" key="6">
    <source>
        <dbReference type="ARBA" id="ARBA00025295"/>
    </source>
</evidence>
<comment type="catalytic activity">
    <reaction evidence="7 8">
        <text>L-glutamyl-tRNA(Gln) + L-glutamine + ATP + H2O = L-glutaminyl-tRNA(Gln) + L-glutamate + ADP + phosphate + H(+)</text>
        <dbReference type="Rhea" id="RHEA:17521"/>
        <dbReference type="Rhea" id="RHEA-COMP:9681"/>
        <dbReference type="Rhea" id="RHEA-COMP:9684"/>
        <dbReference type="ChEBI" id="CHEBI:15377"/>
        <dbReference type="ChEBI" id="CHEBI:15378"/>
        <dbReference type="ChEBI" id="CHEBI:29985"/>
        <dbReference type="ChEBI" id="CHEBI:30616"/>
        <dbReference type="ChEBI" id="CHEBI:43474"/>
        <dbReference type="ChEBI" id="CHEBI:58359"/>
        <dbReference type="ChEBI" id="CHEBI:78520"/>
        <dbReference type="ChEBI" id="CHEBI:78521"/>
        <dbReference type="ChEBI" id="CHEBI:456216"/>
        <dbReference type="EC" id="6.3.5.7"/>
    </reaction>
</comment>
<dbReference type="GO" id="GO:0005524">
    <property type="term" value="F:ATP binding"/>
    <property type="evidence" value="ECO:0007669"/>
    <property type="project" value="UniProtKB-KW"/>
</dbReference>
<dbReference type="SUPFAM" id="SSF75304">
    <property type="entry name" value="Amidase signature (AS) enzymes"/>
    <property type="match status" value="1"/>
</dbReference>
<dbReference type="PANTHER" id="PTHR11895:SF151">
    <property type="entry name" value="GLUTAMYL-TRNA(GLN) AMIDOTRANSFERASE SUBUNIT A"/>
    <property type="match status" value="1"/>
</dbReference>
<evidence type="ECO:0000256" key="1">
    <source>
        <dbReference type="ARBA" id="ARBA00008069"/>
    </source>
</evidence>
<feature type="domain" description="Amidase" evidence="9">
    <location>
        <begin position="26"/>
        <end position="455"/>
    </location>
</feature>
<accession>A0A0F4LQD8</accession>
<evidence type="ECO:0000313" key="10">
    <source>
        <dbReference type="EMBL" id="KJY61002.1"/>
    </source>
</evidence>
<dbReference type="HAMAP" id="MF_00120">
    <property type="entry name" value="GatA"/>
    <property type="match status" value="1"/>
</dbReference>
<gene>
    <name evidence="8 10" type="primary">gatA</name>
    <name evidence="10" type="ORF">JG30_11930</name>
</gene>
<dbReference type="InterPro" id="IPR020556">
    <property type="entry name" value="Amidase_CS"/>
</dbReference>
<dbReference type="EMBL" id="JXJQ01000009">
    <property type="protein sequence ID" value="KJY61002.1"/>
    <property type="molecule type" value="Genomic_DNA"/>
</dbReference>
<evidence type="ECO:0000256" key="5">
    <source>
        <dbReference type="ARBA" id="ARBA00022917"/>
    </source>
</evidence>
<dbReference type="OrthoDB" id="9811471at2"/>
<evidence type="ECO:0000256" key="8">
    <source>
        <dbReference type="HAMAP-Rule" id="MF_00120"/>
    </source>
</evidence>
<evidence type="ECO:0000313" key="11">
    <source>
        <dbReference type="Proteomes" id="UP000033558"/>
    </source>
</evidence>
<evidence type="ECO:0000256" key="2">
    <source>
        <dbReference type="ARBA" id="ARBA00022598"/>
    </source>
</evidence>
<dbReference type="GO" id="GO:0016740">
    <property type="term" value="F:transferase activity"/>
    <property type="evidence" value="ECO:0007669"/>
    <property type="project" value="UniProtKB-KW"/>
</dbReference>
<dbReference type="InterPro" id="IPR004412">
    <property type="entry name" value="GatA"/>
</dbReference>
<dbReference type="NCBIfam" id="TIGR00132">
    <property type="entry name" value="gatA"/>
    <property type="match status" value="1"/>
</dbReference>
<dbReference type="GO" id="GO:0006412">
    <property type="term" value="P:translation"/>
    <property type="evidence" value="ECO:0007669"/>
    <property type="project" value="UniProtKB-UniRule"/>
</dbReference>
<dbReference type="RefSeq" id="WP_046317034.1">
    <property type="nucleotide sequence ID" value="NZ_JBHSZT010000010.1"/>
</dbReference>
<comment type="function">
    <text evidence="6 8">Allows the formation of correctly charged Gln-tRNA(Gln) through the transamidation of misacylated Glu-tRNA(Gln) in organisms which lack glutaminyl-tRNA synthetase. The reaction takes place in the presence of glutamine and ATP through an activated gamma-phospho-Glu-tRNA(Gln).</text>
</comment>
<dbReference type="Pfam" id="PF01425">
    <property type="entry name" value="Amidase"/>
    <property type="match status" value="1"/>
</dbReference>
<dbReference type="GO" id="GO:0030956">
    <property type="term" value="C:glutamyl-tRNA(Gln) amidotransferase complex"/>
    <property type="evidence" value="ECO:0007669"/>
    <property type="project" value="InterPro"/>
</dbReference>
<keyword evidence="2 8" id="KW-0436">Ligase</keyword>
<keyword evidence="5 8" id="KW-0648">Protein biosynthesis</keyword>
<feature type="active site" description="Charge relay system" evidence="8">
    <location>
        <position position="70"/>
    </location>
</feature>
<evidence type="ECO:0000256" key="4">
    <source>
        <dbReference type="ARBA" id="ARBA00022840"/>
    </source>
</evidence>
<proteinExistence type="inferred from homology"/>
<dbReference type="PROSITE" id="PS00571">
    <property type="entry name" value="AMIDASES"/>
    <property type="match status" value="1"/>
</dbReference>
<dbReference type="InterPro" id="IPR000120">
    <property type="entry name" value="Amidase"/>
</dbReference>
<feature type="active site" description="Charge relay system" evidence="8">
    <location>
        <position position="145"/>
    </location>
</feature>
<comment type="subunit">
    <text evidence="8">Heterotrimer of A, B and C subunits.</text>
</comment>
<protein>
    <recommendedName>
        <fullName evidence="8">Glutamyl-tRNA(Gln) amidotransferase subunit A</fullName>
        <shortName evidence="8">Glu-ADT subunit A</shortName>
        <ecNumber evidence="8">6.3.5.7</ecNumber>
    </recommendedName>
</protein>
<dbReference type="EC" id="6.3.5.7" evidence="8"/>
<dbReference type="STRING" id="1218492.JG30_11930"/>
<sequence>MNYFDETIASVHQKLANRQLSVAELNQATIQRIQQLNPTLNSFLAVNDQPVPETSVDSEQLLAGIPLAIKDNILTKQLKTTAASKILSNFQSVYESTVTTKLLAAGMHNIGKTNMDEFAMGSSSENSAFGPVKNPWNLQKVPGGSSGGSAAAVAAGEVLAALGTDTGGSVRQPASFNGVFGIKPTYGRVSRWGVIAFCSSMDQVGVLSRHVADSALILQTMAGYDPHDNTSSSQPVPNFSAINADVRGLKIAVPDEFMGDGVAPGVRQQVQHALDLLAAQGAQIDTVQLPHAQYAVQVYYIIASSEASSNLQRYDGIRYGYRSTEVQNLEDVYVHSRSEGFGDEVKRRIMLGTFALSAGYYDAYFNKAAQVRTLINQDFEKVFQNYDLIVGPTAPTTAFDLGSRIDDPVVMYMNDILTIPANLAGLPAASVPVGLADGMPVGVQLIAPAFGEQTIFNTAQVLENETNFLAQRPQIGGQN</sequence>
<keyword evidence="11" id="KW-1185">Reference proteome</keyword>
<dbReference type="HOGENOM" id="CLU_009600_0_3_9"/>
<evidence type="ECO:0000256" key="3">
    <source>
        <dbReference type="ARBA" id="ARBA00022741"/>
    </source>
</evidence>
<keyword evidence="3 8" id="KW-0547">Nucleotide-binding</keyword>
<dbReference type="InterPro" id="IPR023631">
    <property type="entry name" value="Amidase_dom"/>
</dbReference>
<organism evidence="10 11">
    <name type="scientific">Bombilactobacillus mellifer</name>
    <dbReference type="NCBI Taxonomy" id="1218492"/>
    <lineage>
        <taxon>Bacteria</taxon>
        <taxon>Bacillati</taxon>
        <taxon>Bacillota</taxon>
        <taxon>Bacilli</taxon>
        <taxon>Lactobacillales</taxon>
        <taxon>Lactobacillaceae</taxon>
        <taxon>Bombilactobacillus</taxon>
    </lineage>
</organism>
<keyword evidence="4 8" id="KW-0067">ATP-binding</keyword>
<comment type="similarity">
    <text evidence="1 8">Belongs to the amidase family. GatA subfamily.</text>
</comment>
<dbReference type="PATRIC" id="fig|1218492.5.peg.1337"/>
<dbReference type="Proteomes" id="UP000033558">
    <property type="component" value="Unassembled WGS sequence"/>
</dbReference>
<keyword evidence="10" id="KW-0808">Transferase</keyword>
<feature type="active site" description="Acyl-ester intermediate" evidence="8">
    <location>
        <position position="169"/>
    </location>
</feature>